<dbReference type="InterPro" id="IPR036291">
    <property type="entry name" value="NAD(P)-bd_dom_sf"/>
</dbReference>
<dbReference type="Pfam" id="PF00106">
    <property type="entry name" value="adh_short"/>
    <property type="match status" value="1"/>
</dbReference>
<dbReference type="GeneID" id="89922232"/>
<comment type="caution">
    <text evidence="4">The sequence shown here is derived from an EMBL/GenBank/DDBJ whole genome shotgun (WGS) entry which is preliminary data.</text>
</comment>
<dbReference type="Proteomes" id="UP001337655">
    <property type="component" value="Unassembled WGS sequence"/>
</dbReference>
<evidence type="ECO:0000256" key="1">
    <source>
        <dbReference type="ARBA" id="ARBA00006484"/>
    </source>
</evidence>
<name>A0AAV9PR72_9PEZI</name>
<protein>
    <submittedName>
        <fullName evidence="4">Short-chain alcohol dehydrogenase</fullName>
        <ecNumber evidence="4">1.3.1.33</ecNumber>
    </submittedName>
</protein>
<dbReference type="RefSeq" id="XP_064664381.1">
    <property type="nucleotide sequence ID" value="XM_064798147.1"/>
</dbReference>
<dbReference type="InterPro" id="IPR002347">
    <property type="entry name" value="SDR_fam"/>
</dbReference>
<dbReference type="EC" id="1.3.1.33" evidence="4"/>
<dbReference type="Gene3D" id="3.40.50.720">
    <property type="entry name" value="NAD(P)-binding Rossmann-like Domain"/>
    <property type="match status" value="1"/>
</dbReference>
<accession>A0AAV9PR72</accession>
<keyword evidence="5" id="KW-1185">Reference proteome</keyword>
<dbReference type="AlphaFoldDB" id="A0AAV9PR72"/>
<evidence type="ECO:0000313" key="4">
    <source>
        <dbReference type="EMBL" id="KAK5175743.1"/>
    </source>
</evidence>
<sequence length="332" mass="36648">MEVLKHFWNQSFFIPKPTLTETNLPDQKGRVVIITGGYAGCGKELAKILFQRNGTIYIAGRSSAKAEAAIDDIKTAFPKSQGRLEPMLLDLSDLRTIKPAVDAFLAKEDRLDVLVNNAGVMFPPKGSLSAQKHEVQIATNCLGPYLLTRLLTPLLTATAKDSSRHPGSVRVTWAGSLGVDTFSPRGGVTLDAHGAYVPSVKQNQHENYGASKAGNVFLAVEFARRNPFEQSGVISNSWNPGNLHTELQRHNTDFASRIVSRLMLFPAVFGAYTELFAGWAEEAGMEERHGAYVIPWGRFGSYRQDVRIEVGKQGGNAEKFWDWCERGTKEFC</sequence>
<organism evidence="4 5">
    <name type="scientific">Saxophila tyrrhenica</name>
    <dbReference type="NCBI Taxonomy" id="1690608"/>
    <lineage>
        <taxon>Eukaryota</taxon>
        <taxon>Fungi</taxon>
        <taxon>Dikarya</taxon>
        <taxon>Ascomycota</taxon>
        <taxon>Pezizomycotina</taxon>
        <taxon>Dothideomycetes</taxon>
        <taxon>Dothideomycetidae</taxon>
        <taxon>Mycosphaerellales</taxon>
        <taxon>Extremaceae</taxon>
        <taxon>Saxophila</taxon>
    </lineage>
</organism>
<dbReference type="PANTHER" id="PTHR24320:SF236">
    <property type="entry name" value="SHORT-CHAIN DEHYDROGENASE-RELATED"/>
    <property type="match status" value="1"/>
</dbReference>
<evidence type="ECO:0000313" key="5">
    <source>
        <dbReference type="Proteomes" id="UP001337655"/>
    </source>
</evidence>
<dbReference type="PRINTS" id="PR00081">
    <property type="entry name" value="GDHRDH"/>
</dbReference>
<dbReference type="SUPFAM" id="SSF51735">
    <property type="entry name" value="NAD(P)-binding Rossmann-fold domains"/>
    <property type="match status" value="1"/>
</dbReference>
<reference evidence="4 5" key="1">
    <citation type="submission" date="2023-08" db="EMBL/GenBank/DDBJ databases">
        <title>Black Yeasts Isolated from many extreme environments.</title>
        <authorList>
            <person name="Coleine C."/>
            <person name="Stajich J.E."/>
            <person name="Selbmann L."/>
        </authorList>
    </citation>
    <scope>NUCLEOTIDE SEQUENCE [LARGE SCALE GENOMIC DNA]</scope>
    <source>
        <strain evidence="4 5">CCFEE 5935</strain>
    </source>
</reference>
<keyword evidence="2" id="KW-0521">NADP</keyword>
<gene>
    <name evidence="4" type="primary">RDH1_2</name>
    <name evidence="4" type="ORF">LTR77_000882</name>
</gene>
<dbReference type="PANTHER" id="PTHR24320">
    <property type="entry name" value="RETINOL DEHYDROGENASE"/>
    <property type="match status" value="1"/>
</dbReference>
<dbReference type="EMBL" id="JAVRRT010000001">
    <property type="protein sequence ID" value="KAK5175743.1"/>
    <property type="molecule type" value="Genomic_DNA"/>
</dbReference>
<comment type="similarity">
    <text evidence="1">Belongs to the short-chain dehydrogenases/reductases (SDR) family.</text>
</comment>
<evidence type="ECO:0000256" key="2">
    <source>
        <dbReference type="ARBA" id="ARBA00022857"/>
    </source>
</evidence>
<keyword evidence="3 4" id="KW-0560">Oxidoreductase</keyword>
<dbReference type="GO" id="GO:0016630">
    <property type="term" value="F:protochlorophyllide reductase activity"/>
    <property type="evidence" value="ECO:0007669"/>
    <property type="project" value="UniProtKB-EC"/>
</dbReference>
<proteinExistence type="inferred from homology"/>
<evidence type="ECO:0000256" key="3">
    <source>
        <dbReference type="ARBA" id="ARBA00023002"/>
    </source>
</evidence>